<evidence type="ECO:0000256" key="3">
    <source>
        <dbReference type="ARBA" id="ARBA00022692"/>
    </source>
</evidence>
<keyword evidence="6 7" id="KW-0472">Membrane</keyword>
<organism evidence="9 10">
    <name type="scientific">Haloplanus rubicundus</name>
    <dbReference type="NCBI Taxonomy" id="1547898"/>
    <lineage>
        <taxon>Archaea</taxon>
        <taxon>Methanobacteriati</taxon>
        <taxon>Methanobacteriota</taxon>
        <taxon>Stenosarchaea group</taxon>
        <taxon>Halobacteria</taxon>
        <taxon>Halobacteriales</taxon>
        <taxon>Haloferacaceae</taxon>
        <taxon>Haloplanus</taxon>
    </lineage>
</organism>
<dbReference type="GO" id="GO:0006813">
    <property type="term" value="P:potassium ion transport"/>
    <property type="evidence" value="ECO:0007669"/>
    <property type="project" value="InterPro"/>
</dbReference>
<dbReference type="PROSITE" id="PS51202">
    <property type="entry name" value="RCK_C"/>
    <property type="match status" value="2"/>
</dbReference>
<feature type="domain" description="RCK C-terminal" evidence="8">
    <location>
        <begin position="312"/>
        <end position="396"/>
    </location>
</feature>
<name>A0A345E2H0_9EURY</name>
<dbReference type="Gene3D" id="3.30.70.1450">
    <property type="entry name" value="Regulator of K+ conductance, C-terminal domain"/>
    <property type="match status" value="2"/>
</dbReference>
<accession>A0A345E2H0</accession>
<feature type="domain" description="RCK C-terminal" evidence="8">
    <location>
        <begin position="219"/>
        <end position="303"/>
    </location>
</feature>
<reference evidence="9 10" key="1">
    <citation type="submission" date="2018-07" db="EMBL/GenBank/DDBJ databases">
        <title>Genome sequences of Haloplanus sp. CBA1113.</title>
        <authorList>
            <person name="Kim Y.B."/>
            <person name="Roh S.W."/>
        </authorList>
    </citation>
    <scope>NUCLEOTIDE SEQUENCE [LARGE SCALE GENOMIC DNA]</scope>
    <source>
        <strain evidence="9 10">CBA1113</strain>
    </source>
</reference>
<keyword evidence="2" id="KW-0813">Transport</keyword>
<keyword evidence="4" id="KW-0677">Repeat</keyword>
<feature type="transmembrane region" description="Helical" evidence="7">
    <location>
        <begin position="489"/>
        <end position="510"/>
    </location>
</feature>
<comment type="subcellular location">
    <subcellularLocation>
        <location evidence="1">Membrane</location>
        <topology evidence="1">Multi-pass membrane protein</topology>
    </subcellularLocation>
</comment>
<dbReference type="Pfam" id="PF02080">
    <property type="entry name" value="TrkA_C"/>
    <property type="match status" value="2"/>
</dbReference>
<feature type="transmembrane region" description="Helical" evidence="7">
    <location>
        <begin position="414"/>
        <end position="446"/>
    </location>
</feature>
<feature type="transmembrane region" description="Helical" evidence="7">
    <location>
        <begin position="542"/>
        <end position="562"/>
    </location>
</feature>
<keyword evidence="5 7" id="KW-1133">Transmembrane helix</keyword>
<evidence type="ECO:0000256" key="5">
    <source>
        <dbReference type="ARBA" id="ARBA00022989"/>
    </source>
</evidence>
<proteinExistence type="predicted"/>
<evidence type="ECO:0000256" key="7">
    <source>
        <dbReference type="SAM" id="Phobius"/>
    </source>
</evidence>
<dbReference type="KEGG" id="haj:DU500_08120"/>
<dbReference type="InterPro" id="IPR004680">
    <property type="entry name" value="Cit_transptr-like_dom"/>
</dbReference>
<dbReference type="Pfam" id="PF03600">
    <property type="entry name" value="CitMHS"/>
    <property type="match status" value="1"/>
</dbReference>
<keyword evidence="10" id="KW-1185">Reference proteome</keyword>
<evidence type="ECO:0000259" key="8">
    <source>
        <dbReference type="PROSITE" id="PS51202"/>
    </source>
</evidence>
<dbReference type="GO" id="GO:0008324">
    <property type="term" value="F:monoatomic cation transmembrane transporter activity"/>
    <property type="evidence" value="ECO:0007669"/>
    <property type="project" value="InterPro"/>
</dbReference>
<feature type="transmembrane region" description="Helical" evidence="7">
    <location>
        <begin position="146"/>
        <end position="167"/>
    </location>
</feature>
<dbReference type="SUPFAM" id="SSF116726">
    <property type="entry name" value="TrkA C-terminal domain-like"/>
    <property type="match status" value="2"/>
</dbReference>
<feature type="transmembrane region" description="Helical" evidence="7">
    <location>
        <begin position="31"/>
        <end position="49"/>
    </location>
</feature>
<protein>
    <submittedName>
        <fullName evidence="9">SLC13 family permease</fullName>
    </submittedName>
</protein>
<dbReference type="RefSeq" id="WP_114585531.1">
    <property type="nucleotide sequence ID" value="NZ_CP031150.1"/>
</dbReference>
<feature type="transmembrane region" description="Helical" evidence="7">
    <location>
        <begin position="6"/>
        <end position="24"/>
    </location>
</feature>
<gene>
    <name evidence="9" type="ORF">DU500_08120</name>
</gene>
<evidence type="ECO:0000256" key="1">
    <source>
        <dbReference type="ARBA" id="ARBA00004141"/>
    </source>
</evidence>
<dbReference type="GO" id="GO:0005886">
    <property type="term" value="C:plasma membrane"/>
    <property type="evidence" value="ECO:0007669"/>
    <property type="project" value="TreeGrafter"/>
</dbReference>
<feature type="transmembrane region" description="Helical" evidence="7">
    <location>
        <begin position="582"/>
        <end position="602"/>
    </location>
</feature>
<dbReference type="AlphaFoldDB" id="A0A345E2H0"/>
<dbReference type="InterPro" id="IPR006037">
    <property type="entry name" value="RCK_C"/>
</dbReference>
<evidence type="ECO:0000313" key="10">
    <source>
        <dbReference type="Proteomes" id="UP000253273"/>
    </source>
</evidence>
<dbReference type="EMBL" id="CP031150">
    <property type="protein sequence ID" value="AXG06392.1"/>
    <property type="molecule type" value="Genomic_DNA"/>
</dbReference>
<dbReference type="PANTHER" id="PTHR43652:SF2">
    <property type="entry name" value="BASIC AMINO ACID ANTIPORTER YFCC-RELATED"/>
    <property type="match status" value="1"/>
</dbReference>
<dbReference type="Proteomes" id="UP000253273">
    <property type="component" value="Chromosome"/>
</dbReference>
<dbReference type="GeneID" id="37283343"/>
<keyword evidence="3 7" id="KW-0812">Transmembrane</keyword>
<dbReference type="InterPro" id="IPR051679">
    <property type="entry name" value="DASS-Related_Transporters"/>
</dbReference>
<evidence type="ECO:0000313" key="9">
    <source>
        <dbReference type="EMBL" id="AXG06392.1"/>
    </source>
</evidence>
<evidence type="ECO:0000256" key="6">
    <source>
        <dbReference type="ARBA" id="ARBA00023136"/>
    </source>
</evidence>
<dbReference type="InterPro" id="IPR036721">
    <property type="entry name" value="RCK_C_sf"/>
</dbReference>
<feature type="transmembrane region" description="Helical" evidence="7">
    <location>
        <begin position="187"/>
        <end position="212"/>
    </location>
</feature>
<evidence type="ECO:0000256" key="2">
    <source>
        <dbReference type="ARBA" id="ARBA00022448"/>
    </source>
</evidence>
<sequence length="604" mass="63972">MPAATVGTFLVFLIILVALVLFVTEPVSIDVTAIGIMVTLMILGPWTGVSPREGVSGFSNPATITILAMMILSEGVRRTGAIQRLEKTVASYTGESEHKQLGATVGLVGPLSGIINNTAAVAVLLPMVSDLAHENGTSPSKLLIPLSYASMAGGMLTLIGTSTNLLASDVASRLATDYPSLHAFSMFEFTHLGLVVFLVTGVYLLTVGYWLAPSHVTPRSTLETTQKEEFLTEVIVGQESPFVGSTIREALEEVDFEANVTQLIRAGAYHREPRLSMTIREGDTFTIRLTEDALRTLHEVEGIEFVPEVTPQGGLDALGPGQTLIEIVVTAGSDLVGETVESSRFQDQYQTAVLAIRRGGETAYERLTEYRIRPGDLLLIESEPDTVDRLADDPNVIVAGELALQQFRSSKLPIAVGVVFSVVGVAAFGLLPVMVAALGGVMVMIVTGIVKPAEAYGAVQWDVIFLLAGVIPLGRALSETGGADLLGTFVVSTADFLPEIAVLGLFYLLTVAMTNLISNQASVVLLIPVAVDAAARLNANAFAFVLAVTFAASTAFMSPVGYQTNLFVYGPGGYDFSDYARVGGPLQVILGIVTTLGIATFWGI</sequence>
<evidence type="ECO:0000256" key="4">
    <source>
        <dbReference type="ARBA" id="ARBA00022737"/>
    </source>
</evidence>
<dbReference type="OrthoDB" id="21388at2157"/>
<dbReference type="PANTHER" id="PTHR43652">
    <property type="entry name" value="BASIC AMINO ACID ANTIPORTER YFCC-RELATED"/>
    <property type="match status" value="1"/>
</dbReference>